<keyword evidence="1" id="KW-0472">Membrane</keyword>
<organism evidence="2 3">
    <name type="scientific">Glonium stellatum</name>
    <dbReference type="NCBI Taxonomy" id="574774"/>
    <lineage>
        <taxon>Eukaryota</taxon>
        <taxon>Fungi</taxon>
        <taxon>Dikarya</taxon>
        <taxon>Ascomycota</taxon>
        <taxon>Pezizomycotina</taxon>
        <taxon>Dothideomycetes</taxon>
        <taxon>Pleosporomycetidae</taxon>
        <taxon>Gloniales</taxon>
        <taxon>Gloniaceae</taxon>
        <taxon>Glonium</taxon>
    </lineage>
</organism>
<reference evidence="2 3" key="1">
    <citation type="journal article" date="2016" name="Nat. Commun.">
        <title>Ectomycorrhizal ecology is imprinted in the genome of the dominant symbiotic fungus Cenococcum geophilum.</title>
        <authorList>
            <consortium name="DOE Joint Genome Institute"/>
            <person name="Peter M."/>
            <person name="Kohler A."/>
            <person name="Ohm R.A."/>
            <person name="Kuo A."/>
            <person name="Krutzmann J."/>
            <person name="Morin E."/>
            <person name="Arend M."/>
            <person name="Barry K.W."/>
            <person name="Binder M."/>
            <person name="Choi C."/>
            <person name="Clum A."/>
            <person name="Copeland A."/>
            <person name="Grisel N."/>
            <person name="Haridas S."/>
            <person name="Kipfer T."/>
            <person name="LaButti K."/>
            <person name="Lindquist E."/>
            <person name="Lipzen A."/>
            <person name="Maire R."/>
            <person name="Meier B."/>
            <person name="Mihaltcheva S."/>
            <person name="Molinier V."/>
            <person name="Murat C."/>
            <person name="Poggeler S."/>
            <person name="Quandt C.A."/>
            <person name="Sperisen C."/>
            <person name="Tritt A."/>
            <person name="Tisserant E."/>
            <person name="Crous P.W."/>
            <person name="Henrissat B."/>
            <person name="Nehls U."/>
            <person name="Egli S."/>
            <person name="Spatafora J.W."/>
            <person name="Grigoriev I.V."/>
            <person name="Martin F.M."/>
        </authorList>
    </citation>
    <scope>NUCLEOTIDE SEQUENCE [LARGE SCALE GENOMIC DNA]</scope>
    <source>
        <strain evidence="2 3">CBS 207.34</strain>
    </source>
</reference>
<evidence type="ECO:0000256" key="1">
    <source>
        <dbReference type="SAM" id="Phobius"/>
    </source>
</evidence>
<dbReference type="OrthoDB" id="4727520at2759"/>
<proteinExistence type="predicted"/>
<dbReference type="AlphaFoldDB" id="A0A8E2EX14"/>
<keyword evidence="1" id="KW-1133">Transmembrane helix</keyword>
<evidence type="ECO:0000313" key="2">
    <source>
        <dbReference type="EMBL" id="OCL06180.1"/>
    </source>
</evidence>
<name>A0A8E2EX14_9PEZI</name>
<dbReference type="EMBL" id="KV750116">
    <property type="protein sequence ID" value="OCL06180.1"/>
    <property type="molecule type" value="Genomic_DNA"/>
</dbReference>
<feature type="transmembrane region" description="Helical" evidence="1">
    <location>
        <begin position="22"/>
        <end position="44"/>
    </location>
</feature>
<accession>A0A8E2EX14</accession>
<feature type="transmembrane region" description="Helical" evidence="1">
    <location>
        <begin position="143"/>
        <end position="162"/>
    </location>
</feature>
<keyword evidence="1" id="KW-0812">Transmembrane</keyword>
<dbReference type="Proteomes" id="UP000250140">
    <property type="component" value="Unassembled WGS sequence"/>
</dbReference>
<protein>
    <submittedName>
        <fullName evidence="2">Uncharacterized protein</fullName>
    </submittedName>
</protein>
<feature type="transmembrane region" description="Helical" evidence="1">
    <location>
        <begin position="174"/>
        <end position="196"/>
    </location>
</feature>
<sequence>MFVPDTTSRPPLSMVMPQTEQFIFTILTQLPFVYLIVIAFNNLVKGDATCLFFSVGGIIASSFEPFVDVLGFCFFPREGSWVIFEWMSRPIPMFVPATYGWYDIWGMWLKSWVANLILEYPALYMGVYTYYGYQPFTIGGFPLWFPAINAVAPMFGATFVNLMESHLKGWKNIAIIPMIASSYAIGHASAGWPMWIALSTDLGYHVTYPAALTTLSLLITGAWVMSKQFPESKSVQLDSKPMA</sequence>
<gene>
    <name evidence="2" type="ORF">AOQ84DRAFT_378864</name>
</gene>
<keyword evidence="3" id="KW-1185">Reference proteome</keyword>
<evidence type="ECO:0000313" key="3">
    <source>
        <dbReference type="Proteomes" id="UP000250140"/>
    </source>
</evidence>
<feature type="transmembrane region" description="Helical" evidence="1">
    <location>
        <begin position="112"/>
        <end position="131"/>
    </location>
</feature>
<feature type="transmembrane region" description="Helical" evidence="1">
    <location>
        <begin position="202"/>
        <end position="224"/>
    </location>
</feature>